<accession>A0ABR3L2E8</accession>
<comment type="caution">
    <text evidence="2">The sequence shown here is derived from an EMBL/GenBank/DDBJ whole genome shotgun (WGS) entry which is preliminary data.</text>
</comment>
<organism evidence="2 3">
    <name type="scientific">Cirrhinus molitorella</name>
    <name type="common">mud carp</name>
    <dbReference type="NCBI Taxonomy" id="172907"/>
    <lineage>
        <taxon>Eukaryota</taxon>
        <taxon>Metazoa</taxon>
        <taxon>Chordata</taxon>
        <taxon>Craniata</taxon>
        <taxon>Vertebrata</taxon>
        <taxon>Euteleostomi</taxon>
        <taxon>Actinopterygii</taxon>
        <taxon>Neopterygii</taxon>
        <taxon>Teleostei</taxon>
        <taxon>Ostariophysi</taxon>
        <taxon>Cypriniformes</taxon>
        <taxon>Cyprinidae</taxon>
        <taxon>Labeoninae</taxon>
        <taxon>Labeonini</taxon>
        <taxon>Cirrhinus</taxon>
    </lineage>
</organism>
<dbReference type="InterPro" id="IPR036397">
    <property type="entry name" value="RNaseH_sf"/>
</dbReference>
<reference evidence="2 3" key="1">
    <citation type="submission" date="2023-09" db="EMBL/GenBank/DDBJ databases">
        <authorList>
            <person name="Wang M."/>
        </authorList>
    </citation>
    <scope>NUCLEOTIDE SEQUENCE [LARGE SCALE GENOMIC DNA]</scope>
    <source>
        <strain evidence="2">GT-2023</strain>
        <tissue evidence="2">Liver</tissue>
    </source>
</reference>
<dbReference type="InterPro" id="IPR001584">
    <property type="entry name" value="Integrase_cat-core"/>
</dbReference>
<dbReference type="InterPro" id="IPR012337">
    <property type="entry name" value="RNaseH-like_sf"/>
</dbReference>
<protein>
    <recommendedName>
        <fullName evidence="1">Integrase catalytic domain-containing protein</fullName>
    </recommendedName>
</protein>
<dbReference type="PANTHER" id="PTHR37984">
    <property type="entry name" value="PROTEIN CBG26694"/>
    <property type="match status" value="1"/>
</dbReference>
<dbReference type="Gene3D" id="3.30.420.10">
    <property type="entry name" value="Ribonuclease H-like superfamily/Ribonuclease H"/>
    <property type="match status" value="1"/>
</dbReference>
<dbReference type="EMBL" id="JAYMGO010000028">
    <property type="protein sequence ID" value="KAL1247033.1"/>
    <property type="molecule type" value="Genomic_DNA"/>
</dbReference>
<dbReference type="InterPro" id="IPR050951">
    <property type="entry name" value="Retrovirus_Pol_polyprotein"/>
</dbReference>
<dbReference type="Pfam" id="PF00665">
    <property type="entry name" value="rve"/>
    <property type="match status" value="1"/>
</dbReference>
<dbReference type="SUPFAM" id="SSF53098">
    <property type="entry name" value="Ribonuclease H-like"/>
    <property type="match status" value="1"/>
</dbReference>
<evidence type="ECO:0000313" key="3">
    <source>
        <dbReference type="Proteomes" id="UP001558613"/>
    </source>
</evidence>
<dbReference type="Proteomes" id="UP001558613">
    <property type="component" value="Unassembled WGS sequence"/>
</dbReference>
<gene>
    <name evidence="2" type="ORF">QQF64_034468</name>
</gene>
<dbReference type="PROSITE" id="PS50994">
    <property type="entry name" value="INTEGRASE"/>
    <property type="match status" value="1"/>
</dbReference>
<sequence length="193" mass="21793">MSILILQQSQKKLQFEEEPPIMSFKVTAPFELVGMDLIGKLTKTDDGYQYICVLIDYFTKWPQAYPLKTKSASEVTNCILKFFYQFEAPKRILTDQGKEFVNSINTDVCKILGTERSLCAPYHPQTNGLVEKINGTVQRALGKLVKSKPNQWNQYLGAVMFGLRTLLDSLPGTRQCARAPGAFSSKIVWNSDL</sequence>
<proteinExistence type="predicted"/>
<evidence type="ECO:0000313" key="2">
    <source>
        <dbReference type="EMBL" id="KAL1247033.1"/>
    </source>
</evidence>
<keyword evidence="3" id="KW-1185">Reference proteome</keyword>
<dbReference type="PANTHER" id="PTHR37984:SF5">
    <property type="entry name" value="PROTEIN NYNRIN-LIKE"/>
    <property type="match status" value="1"/>
</dbReference>
<evidence type="ECO:0000259" key="1">
    <source>
        <dbReference type="PROSITE" id="PS50994"/>
    </source>
</evidence>
<feature type="domain" description="Integrase catalytic" evidence="1">
    <location>
        <begin position="25"/>
        <end position="188"/>
    </location>
</feature>
<name>A0ABR3L2E8_9TELE</name>